<dbReference type="CDD" id="cd08423">
    <property type="entry name" value="PBP2_LTTR_like_6"/>
    <property type="match status" value="1"/>
</dbReference>
<dbReference type="OrthoDB" id="3286335at2"/>
<dbReference type="GO" id="GO:0032993">
    <property type="term" value="C:protein-DNA complex"/>
    <property type="evidence" value="ECO:0007669"/>
    <property type="project" value="TreeGrafter"/>
</dbReference>
<proteinExistence type="inferred from homology"/>
<reference evidence="6 7" key="2">
    <citation type="submission" date="2019-09" db="EMBL/GenBank/DDBJ databases">
        <authorList>
            <person name="Jin C."/>
        </authorList>
    </citation>
    <scope>NUCLEOTIDE SEQUENCE [LARGE SCALE GENOMIC DNA]</scope>
    <source>
        <strain evidence="6 7">AN110305</strain>
    </source>
</reference>
<evidence type="ECO:0000259" key="5">
    <source>
        <dbReference type="PROSITE" id="PS50931"/>
    </source>
</evidence>
<comment type="caution">
    <text evidence="6">The sequence shown here is derived from an EMBL/GenBank/DDBJ whole genome shotgun (WGS) entry which is preliminary data.</text>
</comment>
<protein>
    <submittedName>
        <fullName evidence="6">LysR family transcriptional regulator</fullName>
    </submittedName>
</protein>
<dbReference type="SUPFAM" id="SSF46785">
    <property type="entry name" value="Winged helix' DNA-binding domain"/>
    <property type="match status" value="1"/>
</dbReference>
<dbReference type="InterPro" id="IPR036390">
    <property type="entry name" value="WH_DNA-bd_sf"/>
</dbReference>
<keyword evidence="3" id="KW-0238">DNA-binding</keyword>
<dbReference type="Proteomes" id="UP000323454">
    <property type="component" value="Unassembled WGS sequence"/>
</dbReference>
<keyword evidence="4" id="KW-0804">Transcription</keyword>
<dbReference type="InterPro" id="IPR005119">
    <property type="entry name" value="LysR_subst-bd"/>
</dbReference>
<dbReference type="GO" id="GO:0003700">
    <property type="term" value="F:DNA-binding transcription factor activity"/>
    <property type="evidence" value="ECO:0007669"/>
    <property type="project" value="InterPro"/>
</dbReference>
<dbReference type="Gene3D" id="1.10.10.10">
    <property type="entry name" value="Winged helix-like DNA-binding domain superfamily/Winged helix DNA-binding domain"/>
    <property type="match status" value="1"/>
</dbReference>
<dbReference type="InterPro" id="IPR036388">
    <property type="entry name" value="WH-like_DNA-bd_sf"/>
</dbReference>
<evidence type="ECO:0000256" key="1">
    <source>
        <dbReference type="ARBA" id="ARBA00009437"/>
    </source>
</evidence>
<organism evidence="6 7">
    <name type="scientific">Solihabitans fulvus</name>
    <dbReference type="NCBI Taxonomy" id="1892852"/>
    <lineage>
        <taxon>Bacteria</taxon>
        <taxon>Bacillati</taxon>
        <taxon>Actinomycetota</taxon>
        <taxon>Actinomycetes</taxon>
        <taxon>Pseudonocardiales</taxon>
        <taxon>Pseudonocardiaceae</taxon>
        <taxon>Solihabitans</taxon>
    </lineage>
</organism>
<evidence type="ECO:0000256" key="4">
    <source>
        <dbReference type="ARBA" id="ARBA00023163"/>
    </source>
</evidence>
<accession>A0A5B2WD46</accession>
<gene>
    <name evidence="6" type="ORF">F0L68_39815</name>
</gene>
<dbReference type="PRINTS" id="PR00039">
    <property type="entry name" value="HTHLYSR"/>
</dbReference>
<evidence type="ECO:0000256" key="2">
    <source>
        <dbReference type="ARBA" id="ARBA00023015"/>
    </source>
</evidence>
<keyword evidence="2" id="KW-0805">Transcription regulation</keyword>
<evidence type="ECO:0000313" key="6">
    <source>
        <dbReference type="EMBL" id="KAA2248426.1"/>
    </source>
</evidence>
<dbReference type="FunFam" id="1.10.10.10:FF:000001">
    <property type="entry name" value="LysR family transcriptional regulator"/>
    <property type="match status" value="1"/>
</dbReference>
<dbReference type="EMBL" id="VUOB01000106">
    <property type="protein sequence ID" value="KAA2248426.1"/>
    <property type="molecule type" value="Genomic_DNA"/>
</dbReference>
<dbReference type="Gene3D" id="3.40.190.10">
    <property type="entry name" value="Periplasmic binding protein-like II"/>
    <property type="match status" value="2"/>
</dbReference>
<dbReference type="AlphaFoldDB" id="A0A5B2WD46"/>
<sequence length="304" mass="32475">MDMAWLEVFRTAARLGSFTAAGDTLGYTQSAISRQISTLEAELGATLFDRLPRGVRLTEHGRALLPHADALLDRLDSTQRDLAALTELTEGRLRVGAFATANAALVPGALAAFRAAHPRISVSLTEELSAALLDHLHSGDLDLAVVAAYPGHVFDRDLFDLRHLVDDPVFVALPPDHRFAGRSDVRLAELADENWIASSRRVEDTLLSASAAGGFLPRVEYVVGGWTSKLGLVSAGLGPTLIPSLAAPSARRDIALVALHPDDTPVRHVHTVTRRGRAVPPAVTAFLGHLATSATRVGYPLPHN</sequence>
<dbReference type="SUPFAM" id="SSF53850">
    <property type="entry name" value="Periplasmic binding protein-like II"/>
    <property type="match status" value="1"/>
</dbReference>
<dbReference type="PANTHER" id="PTHR30346:SF29">
    <property type="entry name" value="LYSR SUBSTRATE-BINDING"/>
    <property type="match status" value="1"/>
</dbReference>
<feature type="domain" description="HTH lysR-type" evidence="5">
    <location>
        <begin position="1"/>
        <end position="58"/>
    </location>
</feature>
<dbReference type="Pfam" id="PF00126">
    <property type="entry name" value="HTH_1"/>
    <property type="match status" value="1"/>
</dbReference>
<dbReference type="Pfam" id="PF03466">
    <property type="entry name" value="LysR_substrate"/>
    <property type="match status" value="1"/>
</dbReference>
<comment type="similarity">
    <text evidence="1">Belongs to the LysR transcriptional regulatory family.</text>
</comment>
<dbReference type="GO" id="GO:0003677">
    <property type="term" value="F:DNA binding"/>
    <property type="evidence" value="ECO:0007669"/>
    <property type="project" value="UniProtKB-KW"/>
</dbReference>
<evidence type="ECO:0000256" key="3">
    <source>
        <dbReference type="ARBA" id="ARBA00023125"/>
    </source>
</evidence>
<dbReference type="InterPro" id="IPR000847">
    <property type="entry name" value="LysR_HTH_N"/>
</dbReference>
<dbReference type="PROSITE" id="PS50931">
    <property type="entry name" value="HTH_LYSR"/>
    <property type="match status" value="1"/>
</dbReference>
<dbReference type="PANTHER" id="PTHR30346">
    <property type="entry name" value="TRANSCRIPTIONAL DUAL REGULATOR HCAR-RELATED"/>
    <property type="match status" value="1"/>
</dbReference>
<reference evidence="6 7" key="1">
    <citation type="submission" date="2019-09" db="EMBL/GenBank/DDBJ databases">
        <title>Goodfellowia gen. nov., a new genus of the Pseudonocardineae related to Actinoalloteichus, containing Goodfellowia coeruleoviolacea gen. nov., comb. nov. gen. nov., comb. nov.</title>
        <authorList>
            <person name="Labeda D."/>
        </authorList>
    </citation>
    <scope>NUCLEOTIDE SEQUENCE [LARGE SCALE GENOMIC DNA]</scope>
    <source>
        <strain evidence="6 7">AN110305</strain>
    </source>
</reference>
<keyword evidence="7" id="KW-1185">Reference proteome</keyword>
<evidence type="ECO:0000313" key="7">
    <source>
        <dbReference type="Proteomes" id="UP000323454"/>
    </source>
</evidence>
<name>A0A5B2WD46_9PSEU</name>